<dbReference type="Pfam" id="PF16201">
    <property type="entry name" value="NopRA1"/>
    <property type="match status" value="1"/>
</dbReference>
<reference evidence="5" key="1">
    <citation type="submission" date="2021-02" db="EMBL/GenBank/DDBJ databases">
        <authorList>
            <person name="Dougan E. K."/>
            <person name="Rhodes N."/>
            <person name="Thang M."/>
            <person name="Chan C."/>
        </authorList>
    </citation>
    <scope>NUCLEOTIDE SEQUENCE</scope>
</reference>
<name>A0A812NZ59_9DINO</name>
<dbReference type="Gene3D" id="3.40.50.620">
    <property type="entry name" value="HUPs"/>
    <property type="match status" value="1"/>
</dbReference>
<dbReference type="PANTHER" id="PTHR13500">
    <property type="entry name" value="NUCLEOLAR PRERIBOSOMAL-ASSOCIATED PROTEIN 1"/>
    <property type="match status" value="1"/>
</dbReference>
<evidence type="ECO:0000259" key="4">
    <source>
        <dbReference type="Pfam" id="PF16201"/>
    </source>
</evidence>
<dbReference type="InterPro" id="IPR039844">
    <property type="entry name" value="URB1"/>
</dbReference>
<keyword evidence="2" id="KW-0812">Transmembrane</keyword>
<comment type="caution">
    <text evidence="5">The sequence shown here is derived from an EMBL/GenBank/DDBJ whole genome shotgun (WGS) entry which is preliminary data.</text>
</comment>
<dbReference type="GO" id="GO:0008033">
    <property type="term" value="P:tRNA processing"/>
    <property type="evidence" value="ECO:0007669"/>
    <property type="project" value="InterPro"/>
</dbReference>
<gene>
    <name evidence="5" type="primary">tilS</name>
    <name evidence="5" type="ORF">SNAT2548_LOCUS17691</name>
</gene>
<keyword evidence="6" id="KW-1185">Reference proteome</keyword>
<feature type="domain" description="tRNA(Ile)-lysidine/2-thiocytidine synthase N-terminal" evidence="3">
    <location>
        <begin position="1354"/>
        <end position="1536"/>
    </location>
</feature>
<protein>
    <submittedName>
        <fullName evidence="5">TilS protein</fullName>
    </submittedName>
</protein>
<dbReference type="InterPro" id="IPR012795">
    <property type="entry name" value="tRNA_Ile_lys_synt_N"/>
</dbReference>
<accession>A0A812NZ59</accession>
<dbReference type="PANTHER" id="PTHR13500:SF0">
    <property type="entry name" value="NUCLEOLAR PRE-RIBOSOMAL-ASSOCIATED PROTEIN 1"/>
    <property type="match status" value="1"/>
</dbReference>
<dbReference type="GO" id="GO:0000463">
    <property type="term" value="P:maturation of LSU-rRNA from tricistronic rRNA transcript (SSU-rRNA, 5.8S rRNA, LSU-rRNA)"/>
    <property type="evidence" value="ECO:0007669"/>
    <property type="project" value="TreeGrafter"/>
</dbReference>
<evidence type="ECO:0000256" key="2">
    <source>
        <dbReference type="SAM" id="Phobius"/>
    </source>
</evidence>
<feature type="domain" description="URB1 C-terminal" evidence="4">
    <location>
        <begin position="524"/>
        <end position="705"/>
    </location>
</feature>
<proteinExistence type="predicted"/>
<feature type="transmembrane region" description="Helical" evidence="2">
    <location>
        <begin position="27"/>
        <end position="50"/>
    </location>
</feature>
<dbReference type="SUPFAM" id="SSF52402">
    <property type="entry name" value="Adenine nucleotide alpha hydrolases-like"/>
    <property type="match status" value="1"/>
</dbReference>
<dbReference type="GO" id="GO:0005524">
    <property type="term" value="F:ATP binding"/>
    <property type="evidence" value="ECO:0007669"/>
    <property type="project" value="InterPro"/>
</dbReference>
<evidence type="ECO:0000256" key="1">
    <source>
        <dbReference type="SAM" id="MobiDB-lite"/>
    </source>
</evidence>
<dbReference type="OrthoDB" id="434144at2759"/>
<organism evidence="5 6">
    <name type="scientific">Symbiodinium natans</name>
    <dbReference type="NCBI Taxonomy" id="878477"/>
    <lineage>
        <taxon>Eukaryota</taxon>
        <taxon>Sar</taxon>
        <taxon>Alveolata</taxon>
        <taxon>Dinophyceae</taxon>
        <taxon>Suessiales</taxon>
        <taxon>Symbiodiniaceae</taxon>
        <taxon>Symbiodinium</taxon>
    </lineage>
</organism>
<evidence type="ECO:0000313" key="5">
    <source>
        <dbReference type="EMBL" id="CAE7338035.1"/>
    </source>
</evidence>
<dbReference type="GO" id="GO:0005730">
    <property type="term" value="C:nucleolus"/>
    <property type="evidence" value="ECO:0007669"/>
    <property type="project" value="TreeGrafter"/>
</dbReference>
<dbReference type="CDD" id="cd01992">
    <property type="entry name" value="TilS_N"/>
    <property type="match status" value="1"/>
</dbReference>
<keyword evidence="2" id="KW-0472">Membrane</keyword>
<sequence length="1661" mass="181755">MCVEAAAAAPEGSCVDVSLALGELARIGFGGLLACWFRLLVSLAFLKIAMASISYQFLLRSLLEKLAGLHKSQKRKHEEAANALEGPDDSFAAAEGVKDCSLPFLQLDSESRALQKAMKGDPEDLLRLVMEPTQLASADAGPSGALLLEQLRCLGAKLKSTVASQLSWRTGPPANVLRLAAALAPLETVAWMEEASLPSAGELLPLPAEDHLVELFATTPVPTLEKTVLQALDEEERIHPSPTRGARARFLLQLELRRGQSQALGTALGNFLNAVGPIGVSDQKLVSAVLQSDALPMSFAEEALKQYVKAAAAAPELRQSAAALLGVMQPRFRRQWQVSAAQRLLAHAREDGEVPEWLLEHAVRWWPELVPSQWEQLQDFVARVKAGYSASMSRGDRLRRQLLVAWAAEDASVSIQVPEPAPREPWAFRAWVGALDPWTATWDWDLDARRLKATTETFSFDRDSVDSVDPLPPGQETREAAEAYDIAYLLPFFAGQLRAAFLQSNSKAAWGPALGALMCGGALELLLLGLACCDTLLRACAIEALSIVTVMAHSWNVSLEEVEKASRERLPFRELPELARLLCYVRDAMGPPEKDGVPSPVPRLCASFLAACTPILTQPQHVLYRTLAKFLLGRPAADFEDIPLFSKLMLSGDVDNSQEARLWYLRVLRRGLAVQSGTFTAADKLSRHALARRNALPWIMSFAGSKELGSLPVFLEAAGCVEAVLQAPVISAEGAALNLSVAEWAAGQAARAPLGSRNHAQQVLRATGRIVTALLRMSGDDPAQSRVVTTSCTQLLAIGRAIHSCATAWARLQALSAEGAGEEEVPVEAPRQQVPVAKLWEQACLLARLSEAKHKAMAAERDAIGTAAYESKAKRPRMAEENTLAAQLDSILRVLAQLHKGPAGVKVMKEAFAVSRMESQAGAPSAAESLLAVSLPRSSAPMLVNISLAFLQAAPLSPLVHEYFGQVVRHLLVQKDGDGRSHLQFEEEAVLSVFHVLTAMTNKDLALSSEAKGSLRRFAYTLLFLPHRSQLAWRFRLLANAILLVLQPTDDKLKRLLEQLPPPEAALTQGAADWEPLLEDLLRQQLFADGDASPHNPEKKRRMLSKASPSQAGVASNITAETQMSQYAYEERQMASSGPCGVLDGMKVAIFLDQTSRNFQSTQRGDAALQEAVRLKEQCDATALPLALSVLAAGGIKNGAFFLRLGSVPELCFLSLVLRHTREPDFIRLAEGMLLSIMEELRSGQAGHSPCLKGHLGLCSRFLEETRDAMEAVGVEAYLVEALGRDEPLLVGQPDQMPRLEVLDQRCLVHASSSSWRFLHPVLSEMLKFQEHPLVEELKRSLQDLGFLDVESGIVLSLSGGVDSMVTCCLLWLLRRRLPPEQQFKWCALHLCHPNRDDARDEEGWVQWSCAKLGVELLTYRLKIRRPHGTLRTGISRERYEEKSKQIRFRMYSRCLEHLGIEATRGAALVAHHEDDADENRLAELGKGNIIHIDGMLPSSVTQGVTVIRPLLKVRKAELISFADIAALCYMQDSTPKWSRRGWIRYVLDEMKAHEGQNFTQLQTLLSRAGIASATLGEAIDESLGKWKKSDVTCGVISVPEATFTTGDRKKGQQPIVSYFSAQQVPAVVFRLPVLFTLAEQFQQKAGNVSADAMMVAELVG</sequence>
<dbReference type="GO" id="GO:0016879">
    <property type="term" value="F:ligase activity, forming carbon-nitrogen bonds"/>
    <property type="evidence" value="ECO:0007669"/>
    <property type="project" value="InterPro"/>
</dbReference>
<evidence type="ECO:0000259" key="3">
    <source>
        <dbReference type="Pfam" id="PF01171"/>
    </source>
</evidence>
<keyword evidence="2" id="KW-1133">Transmembrane helix</keyword>
<dbReference type="InterPro" id="IPR014729">
    <property type="entry name" value="Rossmann-like_a/b/a_fold"/>
</dbReference>
<dbReference type="EMBL" id="CAJNDS010002120">
    <property type="protein sequence ID" value="CAE7338035.1"/>
    <property type="molecule type" value="Genomic_DNA"/>
</dbReference>
<feature type="region of interest" description="Disordered" evidence="1">
    <location>
        <begin position="1089"/>
        <end position="1115"/>
    </location>
</feature>
<dbReference type="Pfam" id="PF01171">
    <property type="entry name" value="ATP_bind_3"/>
    <property type="match status" value="1"/>
</dbReference>
<dbReference type="InterPro" id="IPR032436">
    <property type="entry name" value="URB1_C"/>
</dbReference>
<dbReference type="Proteomes" id="UP000604046">
    <property type="component" value="Unassembled WGS sequence"/>
</dbReference>
<dbReference type="InterPro" id="IPR011063">
    <property type="entry name" value="TilS/TtcA_N"/>
</dbReference>
<evidence type="ECO:0000313" key="6">
    <source>
        <dbReference type="Proteomes" id="UP000604046"/>
    </source>
</evidence>
<dbReference type="GO" id="GO:0000466">
    <property type="term" value="P:maturation of 5.8S rRNA from tricistronic rRNA transcript (SSU-rRNA, 5.8S rRNA, LSU-rRNA)"/>
    <property type="evidence" value="ECO:0007669"/>
    <property type="project" value="TreeGrafter"/>
</dbReference>